<evidence type="ECO:0000313" key="1">
    <source>
        <dbReference type="EMBL" id="TDK22321.1"/>
    </source>
</evidence>
<evidence type="ECO:0000313" key="2">
    <source>
        <dbReference type="Proteomes" id="UP000294796"/>
    </source>
</evidence>
<gene>
    <name evidence="1" type="ORF">E2F46_14125</name>
</gene>
<organism evidence="1 2">
    <name type="scientific">Luteimonas aestuarii</name>
    <dbReference type="NCBI Taxonomy" id="453837"/>
    <lineage>
        <taxon>Bacteria</taxon>
        <taxon>Pseudomonadati</taxon>
        <taxon>Pseudomonadota</taxon>
        <taxon>Gammaproteobacteria</taxon>
        <taxon>Lysobacterales</taxon>
        <taxon>Lysobacteraceae</taxon>
        <taxon>Luteimonas</taxon>
    </lineage>
</organism>
<dbReference type="OrthoDB" id="5974215at2"/>
<proteinExistence type="predicted"/>
<dbReference type="RefSeq" id="WP_133323188.1">
    <property type="nucleotide sequence ID" value="NZ_SMTF01000014.1"/>
</dbReference>
<accession>A0A4R5TR65</accession>
<sequence>MSAPRPGAAGATRACPHCKTTILESASICPACKHYLRFDDSRSAGGATSTTALQVEGTIRHPPAGGAWEYSVVLVVRDDEGNEINRQVVGVGAIHADEERSFQLSVEVTPTSDTRKPARRTRH</sequence>
<protein>
    <submittedName>
        <fullName evidence="1">Uncharacterized protein</fullName>
    </submittedName>
</protein>
<dbReference type="Proteomes" id="UP000294796">
    <property type="component" value="Unassembled WGS sequence"/>
</dbReference>
<name>A0A4R5TR65_9GAMM</name>
<comment type="caution">
    <text evidence="1">The sequence shown here is derived from an EMBL/GenBank/DDBJ whole genome shotgun (WGS) entry which is preliminary data.</text>
</comment>
<reference evidence="1 2" key="1">
    <citation type="submission" date="2019-03" db="EMBL/GenBank/DDBJ databases">
        <title>Luteimonas zhaokaii sp.nov., isolated from the rectal contents of Plateau pika in Yushu, Qinghai Province, China.</title>
        <authorList>
            <person name="Zhang G."/>
        </authorList>
    </citation>
    <scope>NUCLEOTIDE SEQUENCE [LARGE SCALE GENOMIC DNA]</scope>
    <source>
        <strain evidence="1 2">B9</strain>
    </source>
</reference>
<dbReference type="EMBL" id="SMTF01000014">
    <property type="protein sequence ID" value="TDK22321.1"/>
    <property type="molecule type" value="Genomic_DNA"/>
</dbReference>
<dbReference type="AlphaFoldDB" id="A0A4R5TR65"/>
<keyword evidence="2" id="KW-1185">Reference proteome</keyword>